<sequence length="1713" mass="191026">MDSSINKFQIVFLIDGNLATCEECNHLSEISMIVTRTLLFLTEICKQSKPYGYYDGIPNSNGLGLDLGVQQSTKAEIQWGFKMFNSAVSVLKKIPNNTKFEHFNEESVKNFEKELDVAFKTMLLKPLSSGNSSKVLSSTRLSSSHASSFLSKALTEIVHDFNWIENETPNYNFDTSPVSRSRSTRKRVNIETDENNVKKFLFLLSRSPSSQKGLRRFSNKLIMDAEIFLDSFMSPALLNEYQNKFKISLYWIDMASQICKSILEMENEKNDTKVRTIIKETFKMLGGNFLSKYDILRDIPASKENFFEKDVHLTSMQNFFNLIPVEVYLSQLIKKNSLTSDSPQVSFSGPRLNEFDVQLVPLTKELETRGKAIDKSLDLKQAKISWMGCVPHKDVVHLLTTKIITSYILDCKKSDQLLHMHSLLHQSLTLGVLTIKLADHDTVHTAILQPFTSGIAILSLLNMPESFHGEHKILKPAFEEDKKETLEGHKKETFEDFKSRLINQSLREGQCEQQKVKSEPNVVQADTVYQSHYLNSWYMPGSLANMSSLISKLNLSSGSLESTSMVDKAFFKELRKHYIKEKQPPEIIQHYHPSTSTPLCAVRKKKANSGDSEASSRSSKPTMRTLRSSTLSRGRMMVDKAMSSSIQTVGDTDTSLQSAPCSPDRRSCNSNGFIDTDFKSEVDLKNYLVKQYEQVLSAGIAVESTVRVMVSVATGYMNSLQYSNPEKCAAALVKKYLVKTCKELKDKYTQNTDRNRKIAEYKLQVLLLLELEFVTRSDEADHDAVLNELILLLRGLMFVTDSKYLNDFLSEVLIVSYAVALPKLLTDVYDELMLPLPPALSKFASPVSSKAPMSVLNEDSFMSAPSSTQPTSHLSDQASQPARSRFKQHPSISDFRHSKQILVKPKQKAQPKSSTKEKVKVKIRSSRRKQTGSSVPPEVGRAKRNLFSDQKKVSQTVSKEEVKRSYKTRSKHSGKPKTLVLGTPSHKQTSQRFLRQQERRRKSENFNPDVKVIAESPLKADDDPSLASALTKSAGHLLRESFYSSSSQPSRNFSRSLELSQKSSNQINLSQESQFLLSRSQGTLSSALRGDSPNISPKTRFIKSFFASPSPEHKTKSLLRRSPRKSAKRLEFKESAGRASTGTENVHLIFDGENANDFNLLTSPTRRRCYGATGYKTPDKQNKMLQWDTASCPPLMVTPDKKPSCIADELGFKNAISKSEDKQQAETKTPVKNMVLRLTPTRKQNITGEFSTPIKGSGPTFSANSITLSNHLSSPTKSTARLLPMSSFQFTPKKGGPHEHTTPKKQRALGHTSVDKFATPSKVKFSSTELAGPTFERIPPRTETATPIKSILKNSPLMKEKLAKAVRRVELQAVTTPLKSFTFAERSQPENKTPKLEIFSRLEQGCASPEAGRSFSPSRSQDVFGRGSAPAAVTIRTPSPRCKGKSDSINTWARRKKCSTKQYSPPSNSASSPAKSFLSTSLYLPNPHHALKEMPNTEPQDTPKKSGSVTAPKHARKRSLFLSDEVVESPSKRLKKSAEGSPPKSTSLVKTDTITFNPGSSPQLFEDEKDNDSYMPDFQPCSSSVFSQSSQLSGGSLSQSLGFVHCVMTPVKRMTRNSSATADEGSQGFPVALPISQLQDQCIKTDRLTADTPPKAATVQSDVVNPDKKHFSPILSHNGLRTLIASPLLSPSSSSHNISKSIHSKSRKHLDLQ</sequence>
<dbReference type="GO" id="GO:0030174">
    <property type="term" value="P:regulation of DNA-templated DNA replication initiation"/>
    <property type="evidence" value="ECO:0007669"/>
    <property type="project" value="TreeGrafter"/>
</dbReference>
<feature type="compositionally biased region" description="Polar residues" evidence="1">
    <location>
        <begin position="609"/>
        <end position="621"/>
    </location>
</feature>
<feature type="compositionally biased region" description="Polar residues" evidence="1">
    <location>
        <begin position="863"/>
        <end position="882"/>
    </location>
</feature>
<feature type="region of interest" description="Disordered" evidence="1">
    <location>
        <begin position="1110"/>
        <end position="1138"/>
    </location>
</feature>
<dbReference type="PANTHER" id="PTHR21556">
    <property type="entry name" value="TRESLIN"/>
    <property type="match status" value="1"/>
</dbReference>
<feature type="compositionally biased region" description="Basic and acidic residues" evidence="1">
    <location>
        <begin position="995"/>
        <end position="1004"/>
    </location>
</feature>
<dbReference type="Pfam" id="PF21855">
    <property type="entry name" value="Treslin_STD"/>
    <property type="match status" value="1"/>
</dbReference>
<dbReference type="GO" id="GO:0005634">
    <property type="term" value="C:nucleus"/>
    <property type="evidence" value="ECO:0007669"/>
    <property type="project" value="InterPro"/>
</dbReference>
<feature type="region of interest" description="Disordered" evidence="1">
    <location>
        <begin position="1487"/>
        <end position="1582"/>
    </location>
</feature>
<feature type="region of interest" description="Disordered" evidence="1">
    <location>
        <begin position="1288"/>
        <end position="1308"/>
    </location>
</feature>
<dbReference type="EMBL" id="JASAOG010000221">
    <property type="protein sequence ID" value="KAK0043238.1"/>
    <property type="molecule type" value="Genomic_DNA"/>
</dbReference>
<keyword evidence="5" id="KW-1185">Reference proteome</keyword>
<dbReference type="GO" id="GO:0007095">
    <property type="term" value="P:mitotic G2 DNA damage checkpoint signaling"/>
    <property type="evidence" value="ECO:0007669"/>
    <property type="project" value="TreeGrafter"/>
</dbReference>
<organism evidence="4 5">
    <name type="scientific">Biomphalaria pfeifferi</name>
    <name type="common">Bloodfluke planorb</name>
    <name type="synonym">Freshwater snail</name>
    <dbReference type="NCBI Taxonomy" id="112525"/>
    <lineage>
        <taxon>Eukaryota</taxon>
        <taxon>Metazoa</taxon>
        <taxon>Spiralia</taxon>
        <taxon>Lophotrochozoa</taxon>
        <taxon>Mollusca</taxon>
        <taxon>Gastropoda</taxon>
        <taxon>Heterobranchia</taxon>
        <taxon>Euthyneura</taxon>
        <taxon>Panpulmonata</taxon>
        <taxon>Hygrophila</taxon>
        <taxon>Lymnaeoidea</taxon>
        <taxon>Planorbidae</taxon>
        <taxon>Biomphalaria</taxon>
    </lineage>
</organism>
<dbReference type="GO" id="GO:0003682">
    <property type="term" value="F:chromatin binding"/>
    <property type="evidence" value="ECO:0007669"/>
    <property type="project" value="TreeGrafter"/>
</dbReference>
<feature type="compositionally biased region" description="Basic residues" evidence="1">
    <location>
        <begin position="921"/>
        <end position="930"/>
    </location>
</feature>
<reference evidence="4" key="1">
    <citation type="journal article" date="2023" name="PLoS Negl. Trop. Dis.">
        <title>A genome sequence for Biomphalaria pfeifferi, the major vector snail for the human-infecting parasite Schistosoma mansoni.</title>
        <authorList>
            <person name="Bu L."/>
            <person name="Lu L."/>
            <person name="Laidemitt M.R."/>
            <person name="Zhang S.M."/>
            <person name="Mutuku M."/>
            <person name="Mkoji G."/>
            <person name="Steinauer M."/>
            <person name="Loker E.S."/>
        </authorList>
    </citation>
    <scope>NUCLEOTIDE SEQUENCE</scope>
    <source>
        <strain evidence="4">KasaAsao</strain>
    </source>
</reference>
<dbReference type="PANTHER" id="PTHR21556:SF2">
    <property type="entry name" value="TRESLIN"/>
    <property type="match status" value="1"/>
</dbReference>
<feature type="compositionally biased region" description="Low complexity" evidence="1">
    <location>
        <begin position="1464"/>
        <end position="1475"/>
    </location>
</feature>
<feature type="domain" description="Treslin N-terminal" evidence="2">
    <location>
        <begin position="75"/>
        <end position="220"/>
    </location>
</feature>
<feature type="compositionally biased region" description="Polar residues" evidence="1">
    <location>
        <begin position="1497"/>
        <end position="1509"/>
    </location>
</feature>
<proteinExistence type="predicted"/>
<feature type="domain" description="Treslin STD" evidence="3">
    <location>
        <begin position="683"/>
        <end position="832"/>
    </location>
</feature>
<feature type="compositionally biased region" description="Low complexity" evidence="1">
    <location>
        <begin position="1691"/>
        <end position="1701"/>
    </location>
</feature>
<evidence type="ECO:0000313" key="5">
    <source>
        <dbReference type="Proteomes" id="UP001233172"/>
    </source>
</evidence>
<feature type="compositionally biased region" description="Low complexity" evidence="1">
    <location>
        <begin position="622"/>
        <end position="631"/>
    </location>
</feature>
<feature type="compositionally biased region" description="Basic residues" evidence="1">
    <location>
        <begin position="965"/>
        <end position="975"/>
    </location>
</feature>
<dbReference type="Pfam" id="PF21854">
    <property type="entry name" value="Treslin_N"/>
    <property type="match status" value="1"/>
</dbReference>
<feature type="compositionally biased region" description="Polar residues" evidence="1">
    <location>
        <begin position="985"/>
        <end position="994"/>
    </location>
</feature>
<accession>A0AAD8AX16</accession>
<dbReference type="InterPro" id="IPR053920">
    <property type="entry name" value="Treslin_STD"/>
</dbReference>
<feature type="compositionally biased region" description="Basic residues" evidence="1">
    <location>
        <begin position="1116"/>
        <end position="1127"/>
    </location>
</feature>
<feature type="region of interest" description="Disordered" evidence="1">
    <location>
        <begin position="860"/>
        <end position="1010"/>
    </location>
</feature>
<evidence type="ECO:0000256" key="1">
    <source>
        <dbReference type="SAM" id="MobiDB-lite"/>
    </source>
</evidence>
<evidence type="ECO:0000259" key="3">
    <source>
        <dbReference type="Pfam" id="PF21855"/>
    </source>
</evidence>
<gene>
    <name evidence="4" type="ORF">Bpfe_027332</name>
</gene>
<protein>
    <submittedName>
        <fullName evidence="4">Treslin isoform X2</fullName>
    </submittedName>
</protein>
<dbReference type="GO" id="GO:0006260">
    <property type="term" value="P:DNA replication"/>
    <property type="evidence" value="ECO:0007669"/>
    <property type="project" value="InterPro"/>
</dbReference>
<feature type="region of interest" description="Disordered" evidence="1">
    <location>
        <begin position="1691"/>
        <end position="1713"/>
    </location>
</feature>
<dbReference type="InterPro" id="IPR026153">
    <property type="entry name" value="Treslin"/>
</dbReference>
<dbReference type="GO" id="GO:0010212">
    <property type="term" value="P:response to ionizing radiation"/>
    <property type="evidence" value="ECO:0007669"/>
    <property type="project" value="InterPro"/>
</dbReference>
<reference evidence="4" key="2">
    <citation type="submission" date="2023-04" db="EMBL/GenBank/DDBJ databases">
        <authorList>
            <person name="Bu L."/>
            <person name="Lu L."/>
            <person name="Laidemitt M.R."/>
            <person name="Zhang S.M."/>
            <person name="Mutuku M."/>
            <person name="Mkoji G."/>
            <person name="Steinauer M."/>
            <person name="Loker E.S."/>
        </authorList>
    </citation>
    <scope>NUCLEOTIDE SEQUENCE</scope>
    <source>
        <strain evidence="4">KasaAsao</strain>
        <tissue evidence="4">Whole Snail</tissue>
    </source>
</reference>
<name>A0AAD8AX16_BIOPF</name>
<evidence type="ECO:0000313" key="4">
    <source>
        <dbReference type="EMBL" id="KAK0043238.1"/>
    </source>
</evidence>
<feature type="compositionally biased region" description="Basic residues" evidence="1">
    <location>
        <begin position="1702"/>
        <end position="1713"/>
    </location>
</feature>
<comment type="caution">
    <text evidence="4">The sequence shown here is derived from an EMBL/GenBank/DDBJ whole genome shotgun (WGS) entry which is preliminary data.</text>
</comment>
<feature type="region of interest" description="Disordered" evidence="1">
    <location>
        <begin position="1408"/>
        <end position="1475"/>
    </location>
</feature>
<evidence type="ECO:0000259" key="2">
    <source>
        <dbReference type="Pfam" id="PF21854"/>
    </source>
</evidence>
<dbReference type="GO" id="GO:0033314">
    <property type="term" value="P:mitotic DNA replication checkpoint signaling"/>
    <property type="evidence" value="ECO:0007669"/>
    <property type="project" value="InterPro"/>
</dbReference>
<dbReference type="InterPro" id="IPR053919">
    <property type="entry name" value="Treslin_N"/>
</dbReference>
<dbReference type="Proteomes" id="UP001233172">
    <property type="component" value="Unassembled WGS sequence"/>
</dbReference>
<feature type="compositionally biased region" description="Polar residues" evidence="1">
    <location>
        <begin position="1543"/>
        <end position="1563"/>
    </location>
</feature>
<feature type="region of interest" description="Disordered" evidence="1">
    <location>
        <begin position="602"/>
        <end position="631"/>
    </location>
</feature>